<organism evidence="4 5">
    <name type="scientific">Tritrichomonas foetus</name>
    <dbReference type="NCBI Taxonomy" id="1144522"/>
    <lineage>
        <taxon>Eukaryota</taxon>
        <taxon>Metamonada</taxon>
        <taxon>Parabasalia</taxon>
        <taxon>Tritrichomonadida</taxon>
        <taxon>Tritrichomonadidae</taxon>
        <taxon>Tritrichomonas</taxon>
    </lineage>
</organism>
<dbReference type="Pfam" id="PF13499">
    <property type="entry name" value="EF-hand_7"/>
    <property type="match status" value="1"/>
</dbReference>
<keyword evidence="2" id="KW-0106">Calcium</keyword>
<keyword evidence="5" id="KW-1185">Reference proteome</keyword>
<dbReference type="SMART" id="SM00054">
    <property type="entry name" value="EFh"/>
    <property type="match status" value="2"/>
</dbReference>
<dbReference type="PANTHER" id="PTHR23056">
    <property type="entry name" value="CALCINEURIN B"/>
    <property type="match status" value="1"/>
</dbReference>
<dbReference type="Proteomes" id="UP000179807">
    <property type="component" value="Unassembled WGS sequence"/>
</dbReference>
<sequence length="218" mass="24407">MGNKASTPLGVVDEGSQLSNDQMQEFLANTNFTPKEIQKLLLIYRKIGGYGISQTPKIEPEEFVQALKYSNPEIGFLMYKMIDSDGSGTIEFSEFVEGLNAFLPESPLDKKIELCFNVYDDDHGGTISKDEVTKIIMMSTKDNQFIQLDDAHLNLLVDELFEKYDSSLVGVTEDDDEEKRKGNMSLADFAKMVKASPGILDIFEFDTSMLPSPEEIMA</sequence>
<dbReference type="Gene3D" id="1.10.238.10">
    <property type="entry name" value="EF-hand"/>
    <property type="match status" value="1"/>
</dbReference>
<dbReference type="RefSeq" id="XP_068365180.1">
    <property type="nucleotide sequence ID" value="XM_068500054.1"/>
</dbReference>
<dbReference type="AlphaFoldDB" id="A0A1J4KQH8"/>
<keyword evidence="1" id="KW-0677">Repeat</keyword>
<accession>A0A1J4KQH8</accession>
<dbReference type="PRINTS" id="PR00450">
    <property type="entry name" value="RECOVERIN"/>
</dbReference>
<dbReference type="EMBL" id="MLAK01000572">
    <property type="protein sequence ID" value="OHT12044.1"/>
    <property type="molecule type" value="Genomic_DNA"/>
</dbReference>
<evidence type="ECO:0000313" key="5">
    <source>
        <dbReference type="Proteomes" id="UP000179807"/>
    </source>
</evidence>
<dbReference type="GO" id="GO:0019722">
    <property type="term" value="P:calcium-mediated signaling"/>
    <property type="evidence" value="ECO:0007669"/>
    <property type="project" value="InterPro"/>
</dbReference>
<comment type="caution">
    <text evidence="4">The sequence shown here is derived from an EMBL/GenBank/DDBJ whole genome shotgun (WGS) entry which is preliminary data.</text>
</comment>
<feature type="domain" description="EF-hand" evidence="3">
    <location>
        <begin position="78"/>
        <end position="105"/>
    </location>
</feature>
<dbReference type="OrthoDB" id="191686at2759"/>
<reference evidence="4" key="1">
    <citation type="submission" date="2016-10" db="EMBL/GenBank/DDBJ databases">
        <authorList>
            <person name="Benchimol M."/>
            <person name="Almeida L.G."/>
            <person name="Vasconcelos A.T."/>
            <person name="Perreira-Neves A."/>
            <person name="Rosa I.A."/>
            <person name="Tasca T."/>
            <person name="Bogo M.R."/>
            <person name="de Souza W."/>
        </authorList>
    </citation>
    <scope>NUCLEOTIDE SEQUENCE [LARGE SCALE GENOMIC DNA]</scope>
    <source>
        <strain evidence="4">K</strain>
    </source>
</reference>
<dbReference type="PROSITE" id="PS00018">
    <property type="entry name" value="EF_HAND_1"/>
    <property type="match status" value="2"/>
</dbReference>
<dbReference type="PANTHER" id="PTHR23056:SF110">
    <property type="entry name" value="CALMODULIN"/>
    <property type="match status" value="1"/>
</dbReference>
<dbReference type="InterPro" id="IPR045198">
    <property type="entry name" value="CNBL1-10"/>
</dbReference>
<feature type="domain" description="EF-hand" evidence="3">
    <location>
        <begin position="107"/>
        <end position="142"/>
    </location>
</feature>
<dbReference type="PROSITE" id="PS50222">
    <property type="entry name" value="EF_HAND_2"/>
    <property type="match status" value="2"/>
</dbReference>
<dbReference type="GeneID" id="94834758"/>
<dbReference type="SUPFAM" id="SSF47473">
    <property type="entry name" value="EF-hand"/>
    <property type="match status" value="1"/>
</dbReference>
<protein>
    <submittedName>
        <fullName evidence="4">Calcineurin subunit B</fullName>
    </submittedName>
</protein>
<name>A0A1J4KQH8_9EUKA</name>
<dbReference type="InterPro" id="IPR018247">
    <property type="entry name" value="EF_Hand_1_Ca_BS"/>
</dbReference>
<evidence type="ECO:0000256" key="2">
    <source>
        <dbReference type="ARBA" id="ARBA00022837"/>
    </source>
</evidence>
<dbReference type="VEuPathDB" id="TrichDB:TRFO_18234"/>
<dbReference type="GO" id="GO:0005509">
    <property type="term" value="F:calcium ion binding"/>
    <property type="evidence" value="ECO:0007669"/>
    <property type="project" value="InterPro"/>
</dbReference>
<evidence type="ECO:0000259" key="3">
    <source>
        <dbReference type="PROSITE" id="PS50222"/>
    </source>
</evidence>
<proteinExistence type="predicted"/>
<dbReference type="CDD" id="cd00051">
    <property type="entry name" value="EFh"/>
    <property type="match status" value="1"/>
</dbReference>
<evidence type="ECO:0000256" key="1">
    <source>
        <dbReference type="ARBA" id="ARBA00022737"/>
    </source>
</evidence>
<gene>
    <name evidence="4" type="primary">CNB1</name>
    <name evidence="4" type="ORF">TRFO_18234</name>
</gene>
<dbReference type="GO" id="GO:0019900">
    <property type="term" value="F:kinase binding"/>
    <property type="evidence" value="ECO:0007669"/>
    <property type="project" value="InterPro"/>
</dbReference>
<dbReference type="InterPro" id="IPR002048">
    <property type="entry name" value="EF_hand_dom"/>
</dbReference>
<dbReference type="InterPro" id="IPR011992">
    <property type="entry name" value="EF-hand-dom_pair"/>
</dbReference>
<evidence type="ECO:0000313" key="4">
    <source>
        <dbReference type="EMBL" id="OHT12044.1"/>
    </source>
</evidence>